<gene>
    <name evidence="2" type="primary">WBGene00204675</name>
</gene>
<evidence type="ECO:0000313" key="3">
    <source>
        <dbReference type="Proteomes" id="UP000005239"/>
    </source>
</evidence>
<feature type="region of interest" description="Disordered" evidence="1">
    <location>
        <begin position="583"/>
        <end position="604"/>
    </location>
</feature>
<dbReference type="EnsemblMetazoa" id="PPA31811.1">
    <property type="protein sequence ID" value="PPA31811.1"/>
    <property type="gene ID" value="WBGene00204675"/>
</dbReference>
<feature type="compositionally biased region" description="Basic and acidic residues" evidence="1">
    <location>
        <begin position="224"/>
        <end position="243"/>
    </location>
</feature>
<dbReference type="AlphaFoldDB" id="A0A8R1UIF2"/>
<feature type="compositionally biased region" description="Polar residues" evidence="1">
    <location>
        <begin position="434"/>
        <end position="444"/>
    </location>
</feature>
<evidence type="ECO:0000256" key="1">
    <source>
        <dbReference type="SAM" id="MobiDB-lite"/>
    </source>
</evidence>
<keyword evidence="3" id="KW-1185">Reference proteome</keyword>
<protein>
    <submittedName>
        <fullName evidence="2">Uncharacterized protein</fullName>
    </submittedName>
</protein>
<feature type="compositionally biased region" description="Basic and acidic residues" evidence="1">
    <location>
        <begin position="467"/>
        <end position="479"/>
    </location>
</feature>
<dbReference type="Proteomes" id="UP000005239">
    <property type="component" value="Unassembled WGS sequence"/>
</dbReference>
<feature type="region of interest" description="Disordered" evidence="1">
    <location>
        <begin position="210"/>
        <end position="243"/>
    </location>
</feature>
<accession>A0A8R1UIF2</accession>
<feature type="region of interest" description="Disordered" evidence="1">
    <location>
        <begin position="422"/>
        <end position="538"/>
    </location>
</feature>
<proteinExistence type="predicted"/>
<evidence type="ECO:0000313" key="2">
    <source>
        <dbReference type="EnsemblMetazoa" id="PPA31811.1"/>
    </source>
</evidence>
<organism evidence="2 3">
    <name type="scientific">Pristionchus pacificus</name>
    <name type="common">Parasitic nematode worm</name>
    <dbReference type="NCBI Taxonomy" id="54126"/>
    <lineage>
        <taxon>Eukaryota</taxon>
        <taxon>Metazoa</taxon>
        <taxon>Ecdysozoa</taxon>
        <taxon>Nematoda</taxon>
        <taxon>Chromadorea</taxon>
        <taxon>Rhabditida</taxon>
        <taxon>Rhabditina</taxon>
        <taxon>Diplogasteromorpha</taxon>
        <taxon>Diplogasteroidea</taxon>
        <taxon>Neodiplogasteridae</taxon>
        <taxon>Pristionchus</taxon>
    </lineage>
</organism>
<reference evidence="2" key="2">
    <citation type="submission" date="2022-06" db="UniProtKB">
        <authorList>
            <consortium name="EnsemblMetazoa"/>
        </authorList>
    </citation>
    <scope>IDENTIFICATION</scope>
    <source>
        <strain evidence="2">PS312</strain>
    </source>
</reference>
<sequence length="1214" mass="142535">MSADAFLSVFAECSPVVSSDDEEEVVPVKKENGLEKFAREQALRNAEKKPQYSELRIRSVDEALNERMSGLDNGYCDIDKKGEMDARRVQSDDVNKKGDFLRVVLKEIEDEFTQRGITKGQKIEKFNDIYLEIAIKQMRPALNDGEDLPLKKFEVDLYVMTGMMYGLFRGDEDYRYGSLLGRVSKQYAKRGFHTDAEICLLNEQTQKTNDQQALKRKLADEDEQERKEREREEELRMEQELEEQNDRELCEMLDAIQFDTDEYVRQMRFGVPEEEARRICKAEATKRRIEMEEARFRLPESSPPRSVADPSEWRDMELVEDDLANVNVYTGPTQNELFALIEKTKGFFAAPDDCEPVDMDISFDERDDMASDQQEVYEPPEPTDEEIAARERAINSMRNHARAQEQPDTAREIERYQRMRAERRAPSPVFGQQPDESTARGWTTESREEEQERAHYPISQSAHPAAHRREPRREEDQEPAHYPISQPVQQPREESQLHHAHYRRPQYGHAPGDGDDEHQPWVYRGDEQPQPWVYRGDEPVDYQPQQVQQRHADDFQRRLQLVQQQQQLECAQLQDARIRDSHLQLRDPRDPQQPHRNELSAREKRERLRYLAEQQKRAVYEAQQQATAAQRAMDKEEEDVEVVGVRRADRFAHLQPYKERLTLAQMKQMTRSRAEMERRKWEAPTQFAKITSCGQTDLCDDFLVHLDDNFEGAVREQDRPKVKFDLGVRKPKDKKSILRVKVLGNARPPVLLTDLHADKMPFPPTAEGAAMRKQLLRVQRANAAKPPKTVMFADERDPRNEIRVYMMQASQVPQEHEFDPTDDGYTRFHVTKQLCWQQDVLLLQSKKQNQGDNRYTPACSTLAYRKLADSCSTRGWFKHERRRNNHFLWDPLAVRVTPAEDPIFSRMNAKMLPGQERDPNYIELKVSHRDYKIIRAIKPMEDSIIDSQWLPQVRLFTTHAFECELNRKIGTYSPANSGLSYLVLADSLLDRVNTYRFPQTHFVIHQKPLNLSTSFRVLCDDIPFEKLLNIEYFVFAYGFDEILFGGQDPCEVANRVMDHCISIVNLVHEARAVLRHSHRYTIVPKYRIMNLPMHLMDDRLTQKLKTFNDYLLTIIGEFKIDIARTGKAYMEDFFPVQVIDWETKDIIGRTLHDGERREGRDYRYNCIESFAMSMRMHLNMRTLRTYPTNGDAREYHHRRMFVSGLSQKEFVEKY</sequence>
<name>A0A8R1UIF2_PRIPA</name>
<reference evidence="3" key="1">
    <citation type="journal article" date="2008" name="Nat. Genet.">
        <title>The Pristionchus pacificus genome provides a unique perspective on nematode lifestyle and parasitism.</title>
        <authorList>
            <person name="Dieterich C."/>
            <person name="Clifton S.W."/>
            <person name="Schuster L.N."/>
            <person name="Chinwalla A."/>
            <person name="Delehaunty K."/>
            <person name="Dinkelacker I."/>
            <person name="Fulton L."/>
            <person name="Fulton R."/>
            <person name="Godfrey J."/>
            <person name="Minx P."/>
            <person name="Mitreva M."/>
            <person name="Roeseler W."/>
            <person name="Tian H."/>
            <person name="Witte H."/>
            <person name="Yang S.P."/>
            <person name="Wilson R.K."/>
            <person name="Sommer R.J."/>
        </authorList>
    </citation>
    <scope>NUCLEOTIDE SEQUENCE [LARGE SCALE GENOMIC DNA]</scope>
    <source>
        <strain evidence="3">PS312</strain>
    </source>
</reference>